<accession>G2XHC7</accession>
<dbReference type="KEGG" id="vda:VDAG_09559"/>
<evidence type="ECO:0000313" key="2">
    <source>
        <dbReference type="Proteomes" id="UP000001611"/>
    </source>
</evidence>
<dbReference type="AlphaFoldDB" id="G2XHC7"/>
<dbReference type="RefSeq" id="XP_009656815.1">
    <property type="nucleotide sequence ID" value="XM_009658520.1"/>
</dbReference>
<evidence type="ECO:0000313" key="1">
    <source>
        <dbReference type="EMBL" id="EGY19225.1"/>
    </source>
</evidence>
<gene>
    <name evidence="1" type="ORF">VDAG_09559</name>
</gene>
<reference evidence="1 2" key="1">
    <citation type="submission" date="2008-03" db="EMBL/GenBank/DDBJ databases">
        <title>The Genome Sequence of Verticillium dahliae VdLs.17.</title>
        <authorList>
            <consortium name="The Broad Institute Genome Sequencing Platform"/>
            <person name="Ma L.-J.J."/>
            <person name="Klosterman S.J."/>
            <person name="Subbarao K."/>
            <person name="Dobinson K."/>
            <person name="Veronese P."/>
            <person name="Kang S."/>
            <person name="Gold S.E."/>
            <person name="Young S."/>
            <person name="Jaffe D."/>
            <person name="Gnerre S."/>
            <person name="Berlin A."/>
            <person name="Heiman D."/>
            <person name="Hepburn T."/>
            <person name="Sykes S."/>
            <person name="Alvarado L."/>
            <person name="Kodira C.D."/>
            <person name="Lander E."/>
            <person name="Galagan J."/>
            <person name="Nusbaum C."/>
            <person name="Birren B."/>
        </authorList>
    </citation>
    <scope>NUCLEOTIDE SEQUENCE [LARGE SCALE GENOMIC DNA]</scope>
    <source>
        <strain evidence="2">VdLs.17 / ATCC MYA-4575 / FGSC 10137</strain>
    </source>
</reference>
<dbReference type="GeneID" id="20711022"/>
<keyword evidence="2" id="KW-1185">Reference proteome</keyword>
<dbReference type="InParanoid" id="G2XHC7"/>
<dbReference type="HOGENOM" id="CLU_3191646_0_0_1"/>
<dbReference type="EMBL" id="DS572720">
    <property type="protein sequence ID" value="EGY19225.1"/>
    <property type="molecule type" value="Genomic_DNA"/>
</dbReference>
<organism evidence="1 2">
    <name type="scientific">Verticillium dahliae (strain VdLs.17 / ATCC MYA-4575 / FGSC 10137)</name>
    <name type="common">Verticillium wilt</name>
    <dbReference type="NCBI Taxonomy" id="498257"/>
    <lineage>
        <taxon>Eukaryota</taxon>
        <taxon>Fungi</taxon>
        <taxon>Dikarya</taxon>
        <taxon>Ascomycota</taxon>
        <taxon>Pezizomycotina</taxon>
        <taxon>Sordariomycetes</taxon>
        <taxon>Hypocreomycetidae</taxon>
        <taxon>Glomerellales</taxon>
        <taxon>Plectosphaerellaceae</taxon>
        <taxon>Verticillium</taxon>
    </lineage>
</organism>
<protein>
    <submittedName>
        <fullName evidence="1">Uncharacterized protein</fullName>
    </submittedName>
</protein>
<name>G2XHC7_VERDV</name>
<proteinExistence type="predicted"/>
<sequence length="46" mass="4950">MTRAGSFDGGRDDVHAGTAILGRASFALLCSFQTPLPDIEFKTIHK</sequence>
<dbReference type="Proteomes" id="UP000001611">
    <property type="component" value="Chromosome 7"/>
</dbReference>